<organism evidence="3 4">
    <name type="scientific">Modestobacter roseus</name>
    <dbReference type="NCBI Taxonomy" id="1181884"/>
    <lineage>
        <taxon>Bacteria</taxon>
        <taxon>Bacillati</taxon>
        <taxon>Actinomycetota</taxon>
        <taxon>Actinomycetes</taxon>
        <taxon>Geodermatophilales</taxon>
        <taxon>Geodermatophilaceae</taxon>
        <taxon>Modestobacter</taxon>
    </lineage>
</organism>
<proteinExistence type="predicted"/>
<gene>
    <name evidence="3" type="ORF">JD78_02788</name>
</gene>
<comment type="caution">
    <text evidence="3">The sequence shown here is derived from an EMBL/GenBank/DDBJ whole genome shotgun (WGS) entry which is preliminary data.</text>
</comment>
<evidence type="ECO:0000256" key="2">
    <source>
        <dbReference type="SAM" id="Phobius"/>
    </source>
</evidence>
<dbReference type="Pfam" id="PF05656">
    <property type="entry name" value="DUF805"/>
    <property type="match status" value="1"/>
</dbReference>
<feature type="transmembrane region" description="Helical" evidence="2">
    <location>
        <begin position="55"/>
        <end position="78"/>
    </location>
</feature>
<evidence type="ECO:0000256" key="1">
    <source>
        <dbReference type="SAM" id="MobiDB-lite"/>
    </source>
</evidence>
<accession>A0A562IU13</accession>
<keyword evidence="2" id="KW-0812">Transmembrane</keyword>
<keyword evidence="4" id="KW-1185">Reference proteome</keyword>
<sequence length="142" mass="15539">MSIAQWYVSRGRISRRTFWLHYVLPILLVNALAVAADLALGFSQVTDTTTTTTSFSVQATFGVLSPIVALLTLVPSFSSNVTRLHDRGHSAWWLLMGLIPLVGGLILLVQLGFLPGEERTNGYGPPPAGERVPEPDYPQTYN</sequence>
<name>A0A562IU13_9ACTN</name>
<feature type="transmembrane region" description="Helical" evidence="2">
    <location>
        <begin position="90"/>
        <end position="113"/>
    </location>
</feature>
<dbReference type="RefSeq" id="WP_166521193.1">
    <property type="nucleotide sequence ID" value="NZ_JABGDC010000054.1"/>
</dbReference>
<feature type="transmembrane region" description="Helical" evidence="2">
    <location>
        <begin position="20"/>
        <end position="43"/>
    </location>
</feature>
<dbReference type="AlphaFoldDB" id="A0A562IU13"/>
<keyword evidence="2" id="KW-1133">Transmembrane helix</keyword>
<dbReference type="InterPro" id="IPR008523">
    <property type="entry name" value="DUF805"/>
</dbReference>
<feature type="region of interest" description="Disordered" evidence="1">
    <location>
        <begin position="120"/>
        <end position="142"/>
    </location>
</feature>
<dbReference type="Proteomes" id="UP000321490">
    <property type="component" value="Unassembled WGS sequence"/>
</dbReference>
<reference evidence="3 4" key="1">
    <citation type="submission" date="2019-07" db="EMBL/GenBank/DDBJ databases">
        <title>R&amp;d 2014.</title>
        <authorList>
            <person name="Klenk H.-P."/>
        </authorList>
    </citation>
    <scope>NUCLEOTIDE SEQUENCE [LARGE SCALE GENOMIC DNA]</scope>
    <source>
        <strain evidence="3 4">DSM 45764</strain>
    </source>
</reference>
<dbReference type="PANTHER" id="PTHR34980:SF1">
    <property type="entry name" value="INNER MEMBRANE PROTEIN"/>
    <property type="match status" value="1"/>
</dbReference>
<keyword evidence="2" id="KW-0472">Membrane</keyword>
<protein>
    <submittedName>
        <fullName evidence="3">Uncharacterized membrane protein YhaH (DUF805 family)</fullName>
    </submittedName>
</protein>
<evidence type="ECO:0000313" key="3">
    <source>
        <dbReference type="EMBL" id="TWH74253.1"/>
    </source>
</evidence>
<evidence type="ECO:0000313" key="4">
    <source>
        <dbReference type="Proteomes" id="UP000321490"/>
    </source>
</evidence>
<dbReference type="EMBL" id="VLKF01000001">
    <property type="protein sequence ID" value="TWH74253.1"/>
    <property type="molecule type" value="Genomic_DNA"/>
</dbReference>
<dbReference type="GO" id="GO:0005886">
    <property type="term" value="C:plasma membrane"/>
    <property type="evidence" value="ECO:0007669"/>
    <property type="project" value="TreeGrafter"/>
</dbReference>
<dbReference type="PANTHER" id="PTHR34980">
    <property type="entry name" value="INNER MEMBRANE PROTEIN-RELATED-RELATED"/>
    <property type="match status" value="1"/>
</dbReference>